<name>A0A364KTY7_TALAM</name>
<sequence>MVYYIRFLKTPRTQIAKPGLVSVSALISITTDLGDAFLAEDVALQVQLIDAGDTTQTNTSTVLQENNTYKWEAGKRELAISTGLFKAPRKISRVVLAVGPKTASTLDTDLSDAEKIPLVISGWSAPFSLSQNGTAEKVIERRFVLQNDTQLRIWEETGNNIARHIWDAALAAIVCLQSTINSSGRCSMPRLQSRFQAISKNHFQVIELGSGCGVVGIALTQMLFGCSVTLTDLAEVNDIVARNLQIAQSATNSETRFKVLDWEEELDAEITAEPIDLVLVSDCTYNADSLPALVQVLDRLVQSSPDALVLVSLKRRHESEAVFFDLMRQSALAMLEESVHSLPAAYSEKDRIEMYLFGRTA</sequence>
<organism evidence="1 2">
    <name type="scientific">Talaromyces amestolkiae</name>
    <dbReference type="NCBI Taxonomy" id="1196081"/>
    <lineage>
        <taxon>Eukaryota</taxon>
        <taxon>Fungi</taxon>
        <taxon>Dikarya</taxon>
        <taxon>Ascomycota</taxon>
        <taxon>Pezizomycotina</taxon>
        <taxon>Eurotiomycetes</taxon>
        <taxon>Eurotiomycetidae</taxon>
        <taxon>Eurotiales</taxon>
        <taxon>Trichocomaceae</taxon>
        <taxon>Talaromyces</taxon>
        <taxon>Talaromyces sect. Talaromyces</taxon>
    </lineage>
</organism>
<dbReference type="Pfam" id="PF10294">
    <property type="entry name" value="Methyltransf_16"/>
    <property type="match status" value="1"/>
</dbReference>
<keyword evidence="2" id="KW-1185">Reference proteome</keyword>
<proteinExistence type="predicted"/>
<reference evidence="1 2" key="1">
    <citation type="journal article" date="2017" name="Biotechnol. Biofuels">
        <title>Differential beta-glucosidase expression as a function of carbon source availability in Talaromyces amestolkiae: a genomic and proteomic approach.</title>
        <authorList>
            <person name="de Eugenio L.I."/>
            <person name="Mendez-Liter J.A."/>
            <person name="Nieto-Dominguez M."/>
            <person name="Alonso L."/>
            <person name="Gil-Munoz J."/>
            <person name="Barriuso J."/>
            <person name="Prieto A."/>
            <person name="Martinez M.J."/>
        </authorList>
    </citation>
    <scope>NUCLEOTIDE SEQUENCE [LARGE SCALE GENOMIC DNA]</scope>
    <source>
        <strain evidence="1 2">CIB</strain>
    </source>
</reference>
<dbReference type="GO" id="GO:0005829">
    <property type="term" value="C:cytosol"/>
    <property type="evidence" value="ECO:0007669"/>
    <property type="project" value="TreeGrafter"/>
</dbReference>
<accession>A0A364KTY7</accession>
<dbReference type="AlphaFoldDB" id="A0A364KTY7"/>
<dbReference type="CDD" id="cd02440">
    <property type="entry name" value="AdoMet_MTases"/>
    <property type="match status" value="1"/>
</dbReference>
<protein>
    <submittedName>
        <fullName evidence="1">Uncharacterized protein</fullName>
    </submittedName>
</protein>
<dbReference type="Proteomes" id="UP000249363">
    <property type="component" value="Unassembled WGS sequence"/>
</dbReference>
<dbReference type="GO" id="GO:0008757">
    <property type="term" value="F:S-adenosylmethionine-dependent methyltransferase activity"/>
    <property type="evidence" value="ECO:0007669"/>
    <property type="project" value="UniProtKB-ARBA"/>
</dbReference>
<comment type="caution">
    <text evidence="1">The sequence shown here is derived from an EMBL/GenBank/DDBJ whole genome shotgun (WGS) entry which is preliminary data.</text>
</comment>
<dbReference type="EMBL" id="MIKG01000004">
    <property type="protein sequence ID" value="RAO67014.1"/>
    <property type="molecule type" value="Genomic_DNA"/>
</dbReference>
<dbReference type="InterPro" id="IPR029063">
    <property type="entry name" value="SAM-dependent_MTases_sf"/>
</dbReference>
<dbReference type="Gene3D" id="3.40.50.150">
    <property type="entry name" value="Vaccinia Virus protein VP39"/>
    <property type="match status" value="1"/>
</dbReference>
<dbReference type="InterPro" id="IPR019410">
    <property type="entry name" value="Methyltransf_16"/>
</dbReference>
<dbReference type="OrthoDB" id="413520at2759"/>
<dbReference type="RefSeq" id="XP_040731530.1">
    <property type="nucleotide sequence ID" value="XM_040875237.1"/>
</dbReference>
<dbReference type="PANTHER" id="PTHR14614:SF132">
    <property type="entry name" value="PROTEIN-LYSINE METHYLTRANSFERASE C42C1.13"/>
    <property type="match status" value="1"/>
</dbReference>
<dbReference type="PANTHER" id="PTHR14614">
    <property type="entry name" value="HEPATOCELLULAR CARCINOMA-ASSOCIATED ANTIGEN"/>
    <property type="match status" value="1"/>
</dbReference>
<evidence type="ECO:0000313" key="2">
    <source>
        <dbReference type="Proteomes" id="UP000249363"/>
    </source>
</evidence>
<gene>
    <name evidence="1" type="ORF">BHQ10_003026</name>
</gene>
<evidence type="ECO:0000313" key="1">
    <source>
        <dbReference type="EMBL" id="RAO67014.1"/>
    </source>
</evidence>
<dbReference type="SUPFAM" id="SSF53335">
    <property type="entry name" value="S-adenosyl-L-methionine-dependent methyltransferases"/>
    <property type="match status" value="1"/>
</dbReference>
<dbReference type="STRING" id="1196081.A0A364KTY7"/>
<dbReference type="GeneID" id="63792242"/>